<organism evidence="6 7">
    <name type="scientific">Mucisphaera calidilacus</name>
    <dbReference type="NCBI Taxonomy" id="2527982"/>
    <lineage>
        <taxon>Bacteria</taxon>
        <taxon>Pseudomonadati</taxon>
        <taxon>Planctomycetota</taxon>
        <taxon>Phycisphaerae</taxon>
        <taxon>Phycisphaerales</taxon>
        <taxon>Phycisphaeraceae</taxon>
        <taxon>Mucisphaera</taxon>
    </lineage>
</organism>
<sequence>MTASKTQELISRADASLSPNYGRYPIAIERGEGSLLYDLEGKRYIDLFAGFGAPVLGHCHTEMVRTVTEQACKLWHVGNLMHTEPQVDAAERIKRLGFGGLSFFSHSGADANEAAIKLARLYGKANRGQAAGEWGRYKVVSATKSFHGRSFATMGATGQDAVRQGFEPLLPGFTNVAYNDLGAIASAVDDETVAVIVEPIQGEGGINIPDSDYFKRLRAFCDERDLLLIADEVWTGCGRTGRVFGHQLWDVVPDIMTLGKGVGGGLPVGVMCARPEVAEHYSVAKNGKVTHATTLGGNCLAMAATATVFRVIEEERLDERAERLGAGVVERLSSFAERCDAVVEARGHGLFIGVELDPDKLPSATPAVADVVKTLHKKGVMVNASKTGVLRLAPPLTIPEELLDEGLSAVESVLNGG</sequence>
<dbReference type="GO" id="GO:0003992">
    <property type="term" value="F:N2-acetyl-L-ornithine:2-oxoglutarate 5-aminotransferase activity"/>
    <property type="evidence" value="ECO:0007669"/>
    <property type="project" value="UniProtKB-EC"/>
</dbReference>
<dbReference type="InterPro" id="IPR049704">
    <property type="entry name" value="Aminotrans_3_PPA_site"/>
</dbReference>
<accession>A0A518BWE7</accession>
<dbReference type="Gene3D" id="3.90.1150.10">
    <property type="entry name" value="Aspartate Aminotransferase, domain 1"/>
    <property type="match status" value="1"/>
</dbReference>
<dbReference type="PROSITE" id="PS00600">
    <property type="entry name" value="AA_TRANSFER_CLASS_3"/>
    <property type="match status" value="1"/>
</dbReference>
<comment type="cofactor">
    <cofactor evidence="1">
        <name>pyridoxal 5'-phosphate</name>
        <dbReference type="ChEBI" id="CHEBI:597326"/>
    </cofactor>
</comment>
<dbReference type="InterPro" id="IPR015421">
    <property type="entry name" value="PyrdxlP-dep_Trfase_major"/>
</dbReference>
<dbReference type="InterPro" id="IPR005814">
    <property type="entry name" value="Aminotrans_3"/>
</dbReference>
<keyword evidence="3 6" id="KW-0808">Transferase</keyword>
<dbReference type="AlphaFoldDB" id="A0A518BWE7"/>
<evidence type="ECO:0000313" key="6">
    <source>
        <dbReference type="EMBL" id="QDU71254.1"/>
    </source>
</evidence>
<dbReference type="Proteomes" id="UP000320386">
    <property type="component" value="Chromosome"/>
</dbReference>
<dbReference type="InterPro" id="IPR015422">
    <property type="entry name" value="PyrdxlP-dep_Trfase_small"/>
</dbReference>
<dbReference type="PANTHER" id="PTHR11986">
    <property type="entry name" value="AMINOTRANSFERASE CLASS III"/>
    <property type="match status" value="1"/>
</dbReference>
<dbReference type="EC" id="2.6.1.11" evidence="6"/>
<dbReference type="PIRSF" id="PIRSF000521">
    <property type="entry name" value="Transaminase_4ab_Lys_Orn"/>
    <property type="match status" value="1"/>
</dbReference>
<dbReference type="Pfam" id="PF00202">
    <property type="entry name" value="Aminotran_3"/>
    <property type="match status" value="1"/>
</dbReference>
<dbReference type="GO" id="GO:0030170">
    <property type="term" value="F:pyridoxal phosphate binding"/>
    <property type="evidence" value="ECO:0007669"/>
    <property type="project" value="InterPro"/>
</dbReference>
<comment type="similarity">
    <text evidence="5">Belongs to the class-III pyridoxal-phosphate-dependent aminotransferase family.</text>
</comment>
<keyword evidence="4 5" id="KW-0663">Pyridoxal phosphate</keyword>
<evidence type="ECO:0000256" key="2">
    <source>
        <dbReference type="ARBA" id="ARBA00022576"/>
    </source>
</evidence>
<keyword evidence="7" id="KW-1185">Reference proteome</keyword>
<proteinExistence type="inferred from homology"/>
<dbReference type="InterPro" id="IPR015424">
    <property type="entry name" value="PyrdxlP-dep_Trfase"/>
</dbReference>
<evidence type="ECO:0000256" key="3">
    <source>
        <dbReference type="ARBA" id="ARBA00022679"/>
    </source>
</evidence>
<dbReference type="CDD" id="cd00610">
    <property type="entry name" value="OAT_like"/>
    <property type="match status" value="1"/>
</dbReference>
<evidence type="ECO:0000256" key="5">
    <source>
        <dbReference type="RuleBase" id="RU003560"/>
    </source>
</evidence>
<dbReference type="Gene3D" id="3.40.640.10">
    <property type="entry name" value="Type I PLP-dependent aspartate aminotransferase-like (Major domain)"/>
    <property type="match status" value="1"/>
</dbReference>
<dbReference type="FunFam" id="3.40.640.10:FF:000004">
    <property type="entry name" value="Acetylornithine aminotransferase"/>
    <property type="match status" value="1"/>
</dbReference>
<gene>
    <name evidence="6" type="primary">argD</name>
    <name evidence="6" type="ORF">Pan265_11030</name>
</gene>
<dbReference type="KEGG" id="mcad:Pan265_11030"/>
<dbReference type="EMBL" id="CP036280">
    <property type="protein sequence ID" value="QDU71254.1"/>
    <property type="molecule type" value="Genomic_DNA"/>
</dbReference>
<name>A0A518BWE7_9BACT</name>
<evidence type="ECO:0000256" key="4">
    <source>
        <dbReference type="ARBA" id="ARBA00022898"/>
    </source>
</evidence>
<evidence type="ECO:0000313" key="7">
    <source>
        <dbReference type="Proteomes" id="UP000320386"/>
    </source>
</evidence>
<dbReference type="GO" id="GO:0042802">
    <property type="term" value="F:identical protein binding"/>
    <property type="evidence" value="ECO:0007669"/>
    <property type="project" value="TreeGrafter"/>
</dbReference>
<dbReference type="SUPFAM" id="SSF53383">
    <property type="entry name" value="PLP-dependent transferases"/>
    <property type="match status" value="1"/>
</dbReference>
<dbReference type="PANTHER" id="PTHR11986:SF79">
    <property type="entry name" value="ACETYLORNITHINE AMINOTRANSFERASE, MITOCHONDRIAL"/>
    <property type="match status" value="1"/>
</dbReference>
<protein>
    <submittedName>
        <fullName evidence="6">Acetylornithine aminotransferase</fullName>
        <ecNumber evidence="6">2.6.1.11</ecNumber>
    </submittedName>
</protein>
<keyword evidence="2 6" id="KW-0032">Aminotransferase</keyword>
<evidence type="ECO:0000256" key="1">
    <source>
        <dbReference type="ARBA" id="ARBA00001933"/>
    </source>
</evidence>
<dbReference type="InterPro" id="IPR050103">
    <property type="entry name" value="Class-III_PLP-dep_AT"/>
</dbReference>
<dbReference type="RefSeq" id="WP_236254733.1">
    <property type="nucleotide sequence ID" value="NZ_CP036280.1"/>
</dbReference>
<reference evidence="6 7" key="1">
    <citation type="submission" date="2019-02" db="EMBL/GenBank/DDBJ databases">
        <title>Deep-cultivation of Planctomycetes and their phenomic and genomic characterization uncovers novel biology.</title>
        <authorList>
            <person name="Wiegand S."/>
            <person name="Jogler M."/>
            <person name="Boedeker C."/>
            <person name="Pinto D."/>
            <person name="Vollmers J."/>
            <person name="Rivas-Marin E."/>
            <person name="Kohn T."/>
            <person name="Peeters S.H."/>
            <person name="Heuer A."/>
            <person name="Rast P."/>
            <person name="Oberbeckmann S."/>
            <person name="Bunk B."/>
            <person name="Jeske O."/>
            <person name="Meyerdierks A."/>
            <person name="Storesund J.E."/>
            <person name="Kallscheuer N."/>
            <person name="Luecker S."/>
            <person name="Lage O.M."/>
            <person name="Pohl T."/>
            <person name="Merkel B.J."/>
            <person name="Hornburger P."/>
            <person name="Mueller R.-W."/>
            <person name="Bruemmer F."/>
            <person name="Labrenz M."/>
            <person name="Spormann A.M."/>
            <person name="Op den Camp H."/>
            <person name="Overmann J."/>
            <person name="Amann R."/>
            <person name="Jetten M.S.M."/>
            <person name="Mascher T."/>
            <person name="Medema M.H."/>
            <person name="Devos D.P."/>
            <person name="Kaster A.-K."/>
            <person name="Ovreas L."/>
            <person name="Rohde M."/>
            <person name="Galperin M.Y."/>
            <person name="Jogler C."/>
        </authorList>
    </citation>
    <scope>NUCLEOTIDE SEQUENCE [LARGE SCALE GENOMIC DNA]</scope>
    <source>
        <strain evidence="6 7">Pan265</strain>
    </source>
</reference>